<evidence type="ECO:0000256" key="3">
    <source>
        <dbReference type="RuleBase" id="RU000535"/>
    </source>
</evidence>
<dbReference type="SMART" id="SM00883">
    <property type="entry name" value="Cpn10"/>
    <property type="match status" value="1"/>
</dbReference>
<gene>
    <name evidence="4" type="ORF">HP397_00060</name>
</gene>
<dbReference type="EMBL" id="JABMKT010000001">
    <property type="protein sequence ID" value="NYV27219.1"/>
    <property type="molecule type" value="Genomic_DNA"/>
</dbReference>
<dbReference type="PROSITE" id="PS00681">
    <property type="entry name" value="CHAPERONINS_CPN10"/>
    <property type="match status" value="1"/>
</dbReference>
<dbReference type="Gene3D" id="2.30.33.40">
    <property type="entry name" value="GroES chaperonin"/>
    <property type="match status" value="1"/>
</dbReference>
<dbReference type="Pfam" id="PF00166">
    <property type="entry name" value="Cpn10"/>
    <property type="match status" value="1"/>
</dbReference>
<reference evidence="4 5" key="1">
    <citation type="submission" date="2020-05" db="EMBL/GenBank/DDBJ databases">
        <title>Streptobacillus felis strain LHL191014123.</title>
        <authorList>
            <person name="Fawzy A."/>
            <person name="Rau J."/>
            <person name="Risse K."/>
            <person name="Schauerte N."/>
            <person name="Geiger C."/>
            <person name="Blom J."/>
            <person name="Imirzalioglu C."/>
            <person name="Falgenhauer J."/>
            <person name="Bach A."/>
            <person name="Herden C."/>
            <person name="Eisenberg T."/>
        </authorList>
    </citation>
    <scope>NUCLEOTIDE SEQUENCE [LARGE SCALE GENOMIC DNA]</scope>
    <source>
        <strain evidence="4 5">LHL191014123</strain>
    </source>
</reference>
<comment type="caution">
    <text evidence="4">The sequence shown here is derived from an EMBL/GenBank/DDBJ whole genome shotgun (WGS) entry which is preliminary data.</text>
</comment>
<dbReference type="CDD" id="cd00320">
    <property type="entry name" value="cpn10"/>
    <property type="match status" value="1"/>
</dbReference>
<dbReference type="InterPro" id="IPR020818">
    <property type="entry name" value="Chaperonin_GroES"/>
</dbReference>
<keyword evidence="5" id="KW-1185">Reference proteome</keyword>
<dbReference type="PRINTS" id="PR00297">
    <property type="entry name" value="CHAPERONIN10"/>
</dbReference>
<evidence type="ECO:0000256" key="2">
    <source>
        <dbReference type="ARBA" id="ARBA00023186"/>
    </source>
</evidence>
<evidence type="ECO:0000313" key="5">
    <source>
        <dbReference type="Proteomes" id="UP000526184"/>
    </source>
</evidence>
<protein>
    <recommendedName>
        <fullName evidence="3">10 kDa chaperonin</fullName>
    </recommendedName>
</protein>
<keyword evidence="2 3" id="KW-0143">Chaperone</keyword>
<dbReference type="GO" id="GO:0005524">
    <property type="term" value="F:ATP binding"/>
    <property type="evidence" value="ECO:0007669"/>
    <property type="project" value="InterPro"/>
</dbReference>
<proteinExistence type="inferred from homology"/>
<evidence type="ECO:0000256" key="1">
    <source>
        <dbReference type="ARBA" id="ARBA00006975"/>
    </source>
</evidence>
<dbReference type="Proteomes" id="UP000526184">
    <property type="component" value="Unassembled WGS sequence"/>
</dbReference>
<dbReference type="InterPro" id="IPR037124">
    <property type="entry name" value="Chaperonin_GroES_sf"/>
</dbReference>
<sequence>MEIGHNIEIMIFRVVLGLLFFVDNNHNIWYNLKKISHRKVYEMEIKPLGNRILIEKVKTEKKTRSGLILSENVEAENNFAKVIEVSEKIEKNIQIGQYILVDLDKAMEVRYDGLIRYIINVEDVYAVIGGYNE</sequence>
<dbReference type="InterPro" id="IPR011032">
    <property type="entry name" value="GroES-like_sf"/>
</dbReference>
<comment type="subunit">
    <text evidence="3">Heptamer of 7 subunits arranged in a ring.</text>
</comment>
<dbReference type="AlphaFoldDB" id="A0A7Z0PDE4"/>
<accession>A0A7Z0PDE4</accession>
<evidence type="ECO:0000313" key="4">
    <source>
        <dbReference type="EMBL" id="NYV27219.1"/>
    </source>
</evidence>
<dbReference type="SUPFAM" id="SSF50129">
    <property type="entry name" value="GroES-like"/>
    <property type="match status" value="1"/>
</dbReference>
<dbReference type="GO" id="GO:0044183">
    <property type="term" value="F:protein folding chaperone"/>
    <property type="evidence" value="ECO:0007669"/>
    <property type="project" value="InterPro"/>
</dbReference>
<organism evidence="4 5">
    <name type="scientific">Streptobacillus felis</name>
    <dbReference type="NCBI Taxonomy" id="1384509"/>
    <lineage>
        <taxon>Bacteria</taxon>
        <taxon>Fusobacteriati</taxon>
        <taxon>Fusobacteriota</taxon>
        <taxon>Fusobacteriia</taxon>
        <taxon>Fusobacteriales</taxon>
        <taxon>Leptotrichiaceae</taxon>
        <taxon>Streptobacillus</taxon>
    </lineage>
</organism>
<name>A0A7Z0PDE4_9FUSO</name>
<dbReference type="RefSeq" id="WP_180135124.1">
    <property type="nucleotide sequence ID" value="NZ_JABMKT010000001.1"/>
</dbReference>
<comment type="similarity">
    <text evidence="1 3">Belongs to the GroES chaperonin family.</text>
</comment>
<dbReference type="InterPro" id="IPR018369">
    <property type="entry name" value="Chaprnonin_Cpn10_CS"/>
</dbReference>
<comment type="function">
    <text evidence="3">Together with the chaperonin GroEL, plays an essential role in assisting protein folding. The GroEL-GroES system forms a nano-cage that allows encapsulation of the non-native substrate proteins and provides a physical environment optimized to promote and accelerate protein folding. GroES binds to the apical surface of the GroEL ring, thereby capping the opening of the GroEL channel.</text>
</comment>